<dbReference type="EMBL" id="MLHJ01000116">
    <property type="protein sequence ID" value="OOF39812.1"/>
    <property type="molecule type" value="Genomic_DNA"/>
</dbReference>
<dbReference type="Proteomes" id="UP000189433">
    <property type="component" value="Unassembled WGS sequence"/>
</dbReference>
<gene>
    <name evidence="2" type="ORF">BKK50_10195</name>
</gene>
<dbReference type="InterPro" id="IPR027417">
    <property type="entry name" value="P-loop_NTPase"/>
</dbReference>
<reference evidence="2 3" key="1">
    <citation type="submission" date="2016-10" db="EMBL/GenBank/DDBJ databases">
        <title>Rodentibacter gen. nov. and new species.</title>
        <authorList>
            <person name="Christensen H."/>
        </authorList>
    </citation>
    <scope>NUCLEOTIDE SEQUENCE [LARGE SCALE GENOMIC DNA]</scope>
    <source>
        <strain evidence="2 3">CCUG17206</strain>
    </source>
</reference>
<evidence type="ECO:0000313" key="2">
    <source>
        <dbReference type="EMBL" id="OOF39812.1"/>
    </source>
</evidence>
<dbReference type="SUPFAM" id="SSF52540">
    <property type="entry name" value="P-loop containing nucleoside triphosphate hydrolases"/>
    <property type="match status" value="1"/>
</dbReference>
<dbReference type="AlphaFoldDB" id="A0A1V3IG32"/>
<organism evidence="2 3">
    <name type="scientific">Rodentibacter rarus</name>
    <dbReference type="NCBI Taxonomy" id="1908260"/>
    <lineage>
        <taxon>Bacteria</taxon>
        <taxon>Pseudomonadati</taxon>
        <taxon>Pseudomonadota</taxon>
        <taxon>Gammaproteobacteria</taxon>
        <taxon>Pasteurellales</taxon>
        <taxon>Pasteurellaceae</taxon>
        <taxon>Rodentibacter</taxon>
    </lineage>
</organism>
<keyword evidence="3" id="KW-1185">Reference proteome</keyword>
<evidence type="ECO:0000313" key="3">
    <source>
        <dbReference type="Proteomes" id="UP000189433"/>
    </source>
</evidence>
<dbReference type="STRING" id="1908260.BKK50_10195"/>
<dbReference type="OrthoDB" id="784829at2"/>
<dbReference type="Pfam" id="PF06048">
    <property type="entry name" value="DUF927"/>
    <property type="match status" value="1"/>
</dbReference>
<dbReference type="InterPro" id="IPR009270">
    <property type="entry name" value="DUF927"/>
</dbReference>
<evidence type="ECO:0000259" key="1">
    <source>
        <dbReference type="Pfam" id="PF06048"/>
    </source>
</evidence>
<proteinExistence type="predicted"/>
<sequence>MKTKHKNAPYLAEQAQDGAELIILIGSKAWQAWNKGEGLEWSLLAQAIKTDPKQPPVIIGESQLSEINFLNLAENDRTSVRLCQFGKFSHSEALPAVVANLAKNTQVQQLTLCDSLGELQENGNLSDWLKRTREQKGDSVADILASLAQDEDVKREPYIEKRTENGQRGLFYITPKFDRTTGEFISEKVQFLSDIVEVVGVGYNAEESHLILKFTPENRKKAVIVAQPLATIGKREGWQQLKAKGLRVTNNGTLKGVLADYLQLSGNRQEWQVTDKTGWINGAYILPNGEIIGESSKPTIFIGGTSVKSGYCTAGTAESWREQIANYAKNNASMMLAVSVALAGPMLTLLKKEPFGVHLYGDSSVGKTTTAYLASSVFGHPKDTKLSWFSTALGVANEALAHNDGFLFLDEVGQASNAKEIEISAYTLFNGVGKIQGAKEGGNRKIKTTRYQTGKGFIY</sequence>
<comment type="caution">
    <text evidence="2">The sequence shown here is derived from an EMBL/GenBank/DDBJ whole genome shotgun (WGS) entry which is preliminary data.</text>
</comment>
<protein>
    <recommendedName>
        <fullName evidence="1">DUF927 domain-containing protein</fullName>
    </recommendedName>
</protein>
<name>A0A1V3IG32_9PAST</name>
<dbReference type="RefSeq" id="WP_077417792.1">
    <property type="nucleotide sequence ID" value="NZ_MLHJ01000116.1"/>
</dbReference>
<feature type="domain" description="DUF927" evidence="1">
    <location>
        <begin position="204"/>
        <end position="447"/>
    </location>
</feature>
<accession>A0A1V3IG32</accession>